<evidence type="ECO:0000256" key="4">
    <source>
        <dbReference type="SAM" id="MobiDB-lite"/>
    </source>
</evidence>
<dbReference type="Proteomes" id="UP001221898">
    <property type="component" value="Unassembled WGS sequence"/>
</dbReference>
<dbReference type="Gene3D" id="3.60.40.10">
    <property type="entry name" value="PPM-type phosphatase domain"/>
    <property type="match status" value="1"/>
</dbReference>
<comment type="caution">
    <text evidence="6">The sequence shown here is derived from an EMBL/GenBank/DDBJ whole genome shotgun (WGS) entry which is preliminary data.</text>
</comment>
<organism evidence="6 7">
    <name type="scientific">Aldrovandia affinis</name>
    <dbReference type="NCBI Taxonomy" id="143900"/>
    <lineage>
        <taxon>Eukaryota</taxon>
        <taxon>Metazoa</taxon>
        <taxon>Chordata</taxon>
        <taxon>Craniata</taxon>
        <taxon>Vertebrata</taxon>
        <taxon>Euteleostomi</taxon>
        <taxon>Actinopterygii</taxon>
        <taxon>Neopterygii</taxon>
        <taxon>Teleostei</taxon>
        <taxon>Notacanthiformes</taxon>
        <taxon>Halosauridae</taxon>
        <taxon>Aldrovandia</taxon>
    </lineage>
</organism>
<reference evidence="6" key="1">
    <citation type="journal article" date="2023" name="Science">
        <title>Genome structures resolve the early diversification of teleost fishes.</title>
        <authorList>
            <person name="Parey E."/>
            <person name="Louis A."/>
            <person name="Montfort J."/>
            <person name="Bouchez O."/>
            <person name="Roques C."/>
            <person name="Iampietro C."/>
            <person name="Lluch J."/>
            <person name="Castinel A."/>
            <person name="Donnadieu C."/>
            <person name="Desvignes T."/>
            <person name="Floi Bucao C."/>
            <person name="Jouanno E."/>
            <person name="Wen M."/>
            <person name="Mejri S."/>
            <person name="Dirks R."/>
            <person name="Jansen H."/>
            <person name="Henkel C."/>
            <person name="Chen W.J."/>
            <person name="Zahm M."/>
            <person name="Cabau C."/>
            <person name="Klopp C."/>
            <person name="Thompson A.W."/>
            <person name="Robinson-Rechavi M."/>
            <person name="Braasch I."/>
            <person name="Lecointre G."/>
            <person name="Bobe J."/>
            <person name="Postlethwait J.H."/>
            <person name="Berthelot C."/>
            <person name="Roest Crollius H."/>
            <person name="Guiguen Y."/>
        </authorList>
    </citation>
    <scope>NUCLEOTIDE SEQUENCE</scope>
    <source>
        <strain evidence="6">NC1722</strain>
    </source>
</reference>
<dbReference type="GO" id="GO:0005634">
    <property type="term" value="C:nucleus"/>
    <property type="evidence" value="ECO:0007669"/>
    <property type="project" value="TreeGrafter"/>
</dbReference>
<evidence type="ECO:0000256" key="1">
    <source>
        <dbReference type="ARBA" id="ARBA00022723"/>
    </source>
</evidence>
<dbReference type="GO" id="GO:0004722">
    <property type="term" value="F:protein serine/threonine phosphatase activity"/>
    <property type="evidence" value="ECO:0007669"/>
    <property type="project" value="InterPro"/>
</dbReference>
<evidence type="ECO:0000256" key="3">
    <source>
        <dbReference type="ARBA" id="ARBA00022912"/>
    </source>
</evidence>
<dbReference type="SUPFAM" id="SSF81606">
    <property type="entry name" value="PP2C-like"/>
    <property type="match status" value="1"/>
</dbReference>
<dbReference type="Pfam" id="PF00481">
    <property type="entry name" value="PP2C"/>
    <property type="match status" value="1"/>
</dbReference>
<evidence type="ECO:0000313" key="6">
    <source>
        <dbReference type="EMBL" id="KAJ8391734.1"/>
    </source>
</evidence>
<dbReference type="PROSITE" id="PS51746">
    <property type="entry name" value="PPM_2"/>
    <property type="match status" value="1"/>
</dbReference>
<dbReference type="InterPro" id="IPR036457">
    <property type="entry name" value="PPM-type-like_dom_sf"/>
</dbReference>
<keyword evidence="3" id="KW-0904">Protein phosphatase</keyword>
<keyword evidence="7" id="KW-1185">Reference proteome</keyword>
<protein>
    <recommendedName>
        <fullName evidence="5">PPM-type phosphatase domain-containing protein</fullName>
    </recommendedName>
</protein>
<feature type="region of interest" description="Disordered" evidence="4">
    <location>
        <begin position="1"/>
        <end position="54"/>
    </location>
</feature>
<dbReference type="PANTHER" id="PTHR13832">
    <property type="entry name" value="PROTEIN PHOSPHATASE 2C"/>
    <property type="match status" value="1"/>
</dbReference>
<dbReference type="AlphaFoldDB" id="A0AAD7RWL9"/>
<gene>
    <name evidence="6" type="ORF">AAFF_G00086840</name>
</gene>
<dbReference type="EMBL" id="JAINUG010000154">
    <property type="protein sequence ID" value="KAJ8391734.1"/>
    <property type="molecule type" value="Genomic_DNA"/>
</dbReference>
<dbReference type="GO" id="GO:0046872">
    <property type="term" value="F:metal ion binding"/>
    <property type="evidence" value="ECO:0007669"/>
    <property type="project" value="UniProtKB-KW"/>
</dbReference>
<evidence type="ECO:0000259" key="5">
    <source>
        <dbReference type="PROSITE" id="PS51746"/>
    </source>
</evidence>
<dbReference type="PROSITE" id="PS01032">
    <property type="entry name" value="PPM_1"/>
    <property type="match status" value="1"/>
</dbReference>
<evidence type="ECO:0000256" key="2">
    <source>
        <dbReference type="ARBA" id="ARBA00022801"/>
    </source>
</evidence>
<dbReference type="GO" id="GO:0005829">
    <property type="term" value="C:cytosol"/>
    <property type="evidence" value="ECO:0007669"/>
    <property type="project" value="TreeGrafter"/>
</dbReference>
<keyword evidence="2" id="KW-0378">Hydrolase</keyword>
<dbReference type="InterPro" id="IPR000222">
    <property type="entry name" value="PP2C_BS"/>
</dbReference>
<keyword evidence="1" id="KW-0479">Metal-binding</keyword>
<dbReference type="PANTHER" id="PTHR13832:SF233">
    <property type="entry name" value="PROTEIN PHOSPHATASE 1F"/>
    <property type="match status" value="1"/>
</dbReference>
<sequence length="270" mass="29195">MQTRHTRKNGTSAPSTGGDAKPQPREEASASLQSRSSPAGVDAIGRRAGGNRMGAEGAEARRFLDEFVTEFPEPLGHDDPLPLGPLSGTITAEEIRGECLDLALRLLAARNAPPLLSAALSHTALTELLKSDLTPHHLPPDPEQVATLLHSDSLQRCFFNNPARPVLSSAHAIRNARRKMEDRHVALADFNQLFGIQDEVHRGYFAVFDGHGGVDAATYAATHLHVTLGYDEHLGSDPAAALKRAFTCTDHMFHERAKRERLRSGSDAGP</sequence>
<evidence type="ECO:0000313" key="7">
    <source>
        <dbReference type="Proteomes" id="UP001221898"/>
    </source>
</evidence>
<accession>A0AAD7RWL9</accession>
<dbReference type="InterPro" id="IPR001932">
    <property type="entry name" value="PPM-type_phosphatase-like_dom"/>
</dbReference>
<dbReference type="InterPro" id="IPR015655">
    <property type="entry name" value="PP2C"/>
</dbReference>
<proteinExistence type="predicted"/>
<name>A0AAD7RWL9_9TELE</name>
<feature type="domain" description="PPM-type phosphatase" evidence="5">
    <location>
        <begin position="167"/>
        <end position="270"/>
    </location>
</feature>